<gene>
    <name evidence="2" type="ORF">P7680_17375</name>
</gene>
<evidence type="ECO:0000313" key="2">
    <source>
        <dbReference type="EMBL" id="MDG4720777.1"/>
    </source>
</evidence>
<keyword evidence="1" id="KW-0732">Signal</keyword>
<reference evidence="2 3" key="1">
    <citation type="submission" date="2023-03" db="EMBL/GenBank/DDBJ databases">
        <title>Strain FZY0004 represents a novel species in the genus Thalassospira isolated from seawater.</title>
        <authorList>
            <person name="Fu Z.-Y."/>
        </authorList>
    </citation>
    <scope>NUCLEOTIDE SEQUENCE [LARGE SCALE GENOMIC DNA]</scope>
    <source>
        <strain evidence="2 3">FZY0004</strain>
    </source>
</reference>
<comment type="caution">
    <text evidence="2">The sequence shown here is derived from an EMBL/GenBank/DDBJ whole genome shotgun (WGS) entry which is preliminary data.</text>
</comment>
<sequence>MTCFNLRNGMFGMVASAFVLAGVFLGVPSFSANADVYSPNGVLLSSAEWKQTSTDGKNVTVRDALTNSANPMIVSGVKGVNGYTLTVMSFWSDSAGGNELEIEVRQHGSVKANCEVTSTKTGTTYDTDC</sequence>
<evidence type="ECO:0000313" key="3">
    <source>
        <dbReference type="Proteomes" id="UP001529180"/>
    </source>
</evidence>
<organism evidence="2 3">
    <name type="scientific">Thalassospira aquimaris</name>
    <dbReference type="NCBI Taxonomy" id="3037796"/>
    <lineage>
        <taxon>Bacteria</taxon>
        <taxon>Pseudomonadati</taxon>
        <taxon>Pseudomonadota</taxon>
        <taxon>Alphaproteobacteria</taxon>
        <taxon>Rhodospirillales</taxon>
        <taxon>Thalassospiraceae</taxon>
        <taxon>Thalassospira</taxon>
    </lineage>
</organism>
<dbReference type="EMBL" id="JARSBO010000009">
    <property type="protein sequence ID" value="MDG4720777.1"/>
    <property type="molecule type" value="Genomic_DNA"/>
</dbReference>
<evidence type="ECO:0000256" key="1">
    <source>
        <dbReference type="SAM" id="SignalP"/>
    </source>
</evidence>
<dbReference type="Proteomes" id="UP001529180">
    <property type="component" value="Unassembled WGS sequence"/>
</dbReference>
<protein>
    <submittedName>
        <fullName evidence="2">Uncharacterized protein</fullName>
    </submittedName>
</protein>
<feature type="chain" id="PRO_5047216758" evidence="1">
    <location>
        <begin position="35"/>
        <end position="129"/>
    </location>
</feature>
<dbReference type="RefSeq" id="WP_147250774.1">
    <property type="nucleotide sequence ID" value="NZ_JARSBO010000009.1"/>
</dbReference>
<accession>A0ABT6GFC8</accession>
<name>A0ABT6GFC8_9PROT</name>
<keyword evidence="3" id="KW-1185">Reference proteome</keyword>
<feature type="signal peptide" evidence="1">
    <location>
        <begin position="1"/>
        <end position="34"/>
    </location>
</feature>
<proteinExistence type="predicted"/>